<feature type="domain" description="Tetratrico peptide repeat group 5" evidence="1">
    <location>
        <begin position="3"/>
        <end position="36"/>
    </location>
</feature>
<dbReference type="AlphaFoldDB" id="A0A6H2GYG7"/>
<name>A0A6H2GYG7_9BACL</name>
<organism evidence="2 3">
    <name type="scientific">Paenibacillus albicereus</name>
    <dbReference type="NCBI Taxonomy" id="2726185"/>
    <lineage>
        <taxon>Bacteria</taxon>
        <taxon>Bacillati</taxon>
        <taxon>Bacillota</taxon>
        <taxon>Bacilli</taxon>
        <taxon>Bacillales</taxon>
        <taxon>Paenibacillaceae</taxon>
        <taxon>Paenibacillus</taxon>
    </lineage>
</organism>
<dbReference type="Pfam" id="PF12688">
    <property type="entry name" value="TPR_5"/>
    <property type="match status" value="2"/>
</dbReference>
<keyword evidence="3" id="KW-1185">Reference proteome</keyword>
<dbReference type="Proteomes" id="UP000502136">
    <property type="component" value="Chromosome"/>
</dbReference>
<proteinExistence type="predicted"/>
<accession>A0A6H2GYG7</accession>
<protein>
    <submittedName>
        <fullName evidence="2">Tetratricopeptide repeat protein</fullName>
    </submittedName>
</protein>
<evidence type="ECO:0000313" key="3">
    <source>
        <dbReference type="Proteomes" id="UP000502136"/>
    </source>
</evidence>
<gene>
    <name evidence="2" type="ORF">HGI30_13425</name>
</gene>
<evidence type="ECO:0000259" key="1">
    <source>
        <dbReference type="Pfam" id="PF12688"/>
    </source>
</evidence>
<sequence length="162" mass="18068">MNREETIHAAARLRGEGRGEEALRLLKELADDAADDAELEYQLAWTHDSLGLEREAVPHYERALSLGLGPEDDAGARLGLGSTLRTLGRYAEARELLEASAQRYPERAEFRVFLAMALYNEGDAARAMELLLRELADSSSAAGVQEYARAIRFYADKLDQVW</sequence>
<dbReference type="InterPro" id="IPR011990">
    <property type="entry name" value="TPR-like_helical_dom_sf"/>
</dbReference>
<dbReference type="Gene3D" id="1.25.40.10">
    <property type="entry name" value="Tetratricopeptide repeat domain"/>
    <property type="match status" value="1"/>
</dbReference>
<reference evidence="2 3" key="1">
    <citation type="submission" date="2020-04" db="EMBL/GenBank/DDBJ databases">
        <title>Novel Paenibacillus strain UniB2 isolated from commercial digestive syrup.</title>
        <authorList>
            <person name="Thorat V."/>
            <person name="Kirdat K."/>
            <person name="Tiwarekar B."/>
            <person name="Yadav A."/>
        </authorList>
    </citation>
    <scope>NUCLEOTIDE SEQUENCE [LARGE SCALE GENOMIC DNA]</scope>
    <source>
        <strain evidence="2 3">UniB2</strain>
    </source>
</reference>
<dbReference type="EMBL" id="CP051428">
    <property type="protein sequence ID" value="QJC52460.1"/>
    <property type="molecule type" value="Genomic_DNA"/>
</dbReference>
<dbReference type="InterPro" id="IPR041656">
    <property type="entry name" value="TPR_5"/>
</dbReference>
<dbReference type="KEGG" id="palr:HGI30_13425"/>
<evidence type="ECO:0000313" key="2">
    <source>
        <dbReference type="EMBL" id="QJC52460.1"/>
    </source>
</evidence>
<feature type="domain" description="Tetratrico peptide repeat group 5" evidence="1">
    <location>
        <begin position="41"/>
        <end position="158"/>
    </location>
</feature>
<dbReference type="SUPFAM" id="SSF48452">
    <property type="entry name" value="TPR-like"/>
    <property type="match status" value="1"/>
</dbReference>